<accession>A0A218VRF8</accession>
<proteinExistence type="predicted"/>
<dbReference type="AlphaFoldDB" id="A0A218VRF8"/>
<evidence type="ECO:0000313" key="1">
    <source>
        <dbReference type="EMBL" id="OWM62601.1"/>
    </source>
</evidence>
<sequence>MLPRLTLPLLPRRINLPRWTFQKNFNQASQLPQLQLKNLVHPLNKQTNPLSQNQNN</sequence>
<evidence type="ECO:0000313" key="2">
    <source>
        <dbReference type="Proteomes" id="UP000197138"/>
    </source>
</evidence>
<name>A0A218VRF8_PUNGR</name>
<gene>
    <name evidence="1" type="ORF">CDL15_Pgr000014</name>
</gene>
<dbReference type="Proteomes" id="UP000197138">
    <property type="component" value="Unassembled WGS sequence"/>
</dbReference>
<dbReference type="EMBL" id="MTKT01016100">
    <property type="protein sequence ID" value="OWM62601.1"/>
    <property type="molecule type" value="Genomic_DNA"/>
</dbReference>
<reference evidence="2" key="1">
    <citation type="journal article" date="2017" name="Plant J.">
        <title>The pomegranate (Punica granatum L.) genome and the genomics of punicalagin biosynthesis.</title>
        <authorList>
            <person name="Qin G."/>
            <person name="Xu C."/>
            <person name="Ming R."/>
            <person name="Tang H."/>
            <person name="Guyot R."/>
            <person name="Kramer E.M."/>
            <person name="Hu Y."/>
            <person name="Yi X."/>
            <person name="Qi Y."/>
            <person name="Xu X."/>
            <person name="Gao Z."/>
            <person name="Pan H."/>
            <person name="Jian J."/>
            <person name="Tian Y."/>
            <person name="Yue Z."/>
            <person name="Xu Y."/>
        </authorList>
    </citation>
    <scope>NUCLEOTIDE SEQUENCE [LARGE SCALE GENOMIC DNA]</scope>
    <source>
        <strain evidence="2">cv. Dabenzi</strain>
    </source>
</reference>
<organism evidence="1 2">
    <name type="scientific">Punica granatum</name>
    <name type="common">Pomegranate</name>
    <dbReference type="NCBI Taxonomy" id="22663"/>
    <lineage>
        <taxon>Eukaryota</taxon>
        <taxon>Viridiplantae</taxon>
        <taxon>Streptophyta</taxon>
        <taxon>Embryophyta</taxon>
        <taxon>Tracheophyta</taxon>
        <taxon>Spermatophyta</taxon>
        <taxon>Magnoliopsida</taxon>
        <taxon>eudicotyledons</taxon>
        <taxon>Gunneridae</taxon>
        <taxon>Pentapetalae</taxon>
        <taxon>rosids</taxon>
        <taxon>malvids</taxon>
        <taxon>Myrtales</taxon>
        <taxon>Lythraceae</taxon>
        <taxon>Punica</taxon>
    </lineage>
</organism>
<comment type="caution">
    <text evidence="1">The sequence shown here is derived from an EMBL/GenBank/DDBJ whole genome shotgun (WGS) entry which is preliminary data.</text>
</comment>
<protein>
    <submittedName>
        <fullName evidence="1">Uncharacterized protein</fullName>
    </submittedName>
</protein>